<dbReference type="EMBL" id="JAIBOA010000002">
    <property type="protein sequence ID" value="MBW8481444.1"/>
    <property type="molecule type" value="Genomic_DNA"/>
</dbReference>
<evidence type="ECO:0000313" key="3">
    <source>
        <dbReference type="Proteomes" id="UP000774570"/>
    </source>
</evidence>
<sequence>MLPHKLTPNAGPRHLFGSEVRFHREAAELSLRGLADMIPFGASTISEIERGLVGCDLVFAELTDGALSTGGALTRLHVGLFDGRAPAFPDHFVQWPQREGRAELLRAFQPLAVWGLFQIREYAETQLYGDVGKVEARMRRRDVLTRETPPRIVYLVPEHILWHRVGSPEIMYAQLLHLADSISSRVAIQVLPDGSPHPGHLGAFVLARLPGGEEVAYAEAEPHGQILDGRSDLEMLNERFTELATYALPADMSGALIRQTAEERWKIG</sequence>
<feature type="domain" description="DUF5753" evidence="1">
    <location>
        <begin position="98"/>
        <end position="259"/>
    </location>
</feature>
<dbReference type="CDD" id="cd00093">
    <property type="entry name" value="HTH_XRE"/>
    <property type="match status" value="1"/>
</dbReference>
<dbReference type="Gene3D" id="1.10.260.40">
    <property type="entry name" value="lambda repressor-like DNA-binding domains"/>
    <property type="match status" value="1"/>
</dbReference>
<dbReference type="Proteomes" id="UP000774570">
    <property type="component" value="Unassembled WGS sequence"/>
</dbReference>
<dbReference type="RefSeq" id="WP_220163194.1">
    <property type="nucleotide sequence ID" value="NZ_JAIBOA010000002.1"/>
</dbReference>
<dbReference type="InterPro" id="IPR001387">
    <property type="entry name" value="Cro/C1-type_HTH"/>
</dbReference>
<gene>
    <name evidence="2" type="ORF">K1Y72_03600</name>
</gene>
<proteinExistence type="predicted"/>
<comment type="caution">
    <text evidence="2">The sequence shown here is derived from an EMBL/GenBank/DDBJ whole genome shotgun (WGS) entry which is preliminary data.</text>
</comment>
<dbReference type="InterPro" id="IPR043917">
    <property type="entry name" value="DUF5753"/>
</dbReference>
<dbReference type="SUPFAM" id="SSF47413">
    <property type="entry name" value="lambda repressor-like DNA-binding domains"/>
    <property type="match status" value="1"/>
</dbReference>
<organism evidence="2 3">
    <name type="scientific">Actinomadura parmotrematis</name>
    <dbReference type="NCBI Taxonomy" id="2864039"/>
    <lineage>
        <taxon>Bacteria</taxon>
        <taxon>Bacillati</taxon>
        <taxon>Actinomycetota</taxon>
        <taxon>Actinomycetes</taxon>
        <taxon>Streptosporangiales</taxon>
        <taxon>Thermomonosporaceae</taxon>
        <taxon>Actinomadura</taxon>
    </lineage>
</organism>
<dbReference type="InterPro" id="IPR010982">
    <property type="entry name" value="Lambda_DNA-bd_dom_sf"/>
</dbReference>
<name>A0ABS7FM54_9ACTN</name>
<reference evidence="2 3" key="1">
    <citation type="submission" date="2021-07" db="EMBL/GenBank/DDBJ databases">
        <title>Actinomadura sp. PM05-2 isolated from lichen.</title>
        <authorList>
            <person name="Somphong A."/>
            <person name="Phongsopitanun W."/>
            <person name="Tanasupawat S."/>
            <person name="Peongsungnone V."/>
        </authorList>
    </citation>
    <scope>NUCLEOTIDE SEQUENCE [LARGE SCALE GENOMIC DNA]</scope>
    <source>
        <strain evidence="2 3">PM05-2</strain>
    </source>
</reference>
<evidence type="ECO:0000313" key="2">
    <source>
        <dbReference type="EMBL" id="MBW8481444.1"/>
    </source>
</evidence>
<accession>A0ABS7FM54</accession>
<keyword evidence="3" id="KW-1185">Reference proteome</keyword>
<dbReference type="Pfam" id="PF19054">
    <property type="entry name" value="DUF5753"/>
    <property type="match status" value="1"/>
</dbReference>
<evidence type="ECO:0000259" key="1">
    <source>
        <dbReference type="Pfam" id="PF19054"/>
    </source>
</evidence>
<protein>
    <submittedName>
        <fullName evidence="2">DUF5753 domain-containing protein</fullName>
    </submittedName>
</protein>